<dbReference type="OrthoDB" id="3799489at2759"/>
<dbReference type="Proteomes" id="UP001056012">
    <property type="component" value="Chromosome 7"/>
</dbReference>
<dbReference type="AlphaFoldDB" id="A0A9Q8ZH70"/>
<feature type="region of interest" description="Disordered" evidence="1">
    <location>
        <begin position="104"/>
        <end position="152"/>
    </location>
</feature>
<dbReference type="EMBL" id="CP089280">
    <property type="protein sequence ID" value="USP81650.1"/>
    <property type="molecule type" value="Genomic_DNA"/>
</dbReference>
<proteinExistence type="predicted"/>
<evidence type="ECO:0000313" key="2">
    <source>
        <dbReference type="EMBL" id="USP81650.1"/>
    </source>
</evidence>
<reference evidence="2" key="1">
    <citation type="submission" date="2021-12" db="EMBL/GenBank/DDBJ databases">
        <title>Curvularia clavata genome.</title>
        <authorList>
            <person name="Cao Y."/>
        </authorList>
    </citation>
    <scope>NUCLEOTIDE SEQUENCE</scope>
    <source>
        <strain evidence="2">Yc1106</strain>
    </source>
</reference>
<dbReference type="VEuPathDB" id="FungiDB:yc1106_08924"/>
<name>A0A9Q8ZH70_CURCL</name>
<sequence>MASVDMPSTPDDLLLSSQVFGINDFLHTNGIGAYGRATDANLRGILDAINEAGNKNRSMIALRAQMISSHTPKNPSMGHLHKHVPDLAKYIADGGILSDVERFPKNSIPEEEFPTAPGSDRPKGKMLNESVEHAAPPEPANTEMDANDEMEADCSVDVEISDAV</sequence>
<keyword evidence="3" id="KW-1185">Reference proteome</keyword>
<evidence type="ECO:0000256" key="1">
    <source>
        <dbReference type="SAM" id="MobiDB-lite"/>
    </source>
</evidence>
<protein>
    <submittedName>
        <fullName evidence="2">Uncharacterized protein</fullName>
    </submittedName>
</protein>
<gene>
    <name evidence="2" type="ORF">yc1106_08924</name>
</gene>
<evidence type="ECO:0000313" key="3">
    <source>
        <dbReference type="Proteomes" id="UP001056012"/>
    </source>
</evidence>
<organism evidence="2 3">
    <name type="scientific">Curvularia clavata</name>
    <dbReference type="NCBI Taxonomy" id="95742"/>
    <lineage>
        <taxon>Eukaryota</taxon>
        <taxon>Fungi</taxon>
        <taxon>Dikarya</taxon>
        <taxon>Ascomycota</taxon>
        <taxon>Pezizomycotina</taxon>
        <taxon>Dothideomycetes</taxon>
        <taxon>Pleosporomycetidae</taxon>
        <taxon>Pleosporales</taxon>
        <taxon>Pleosporineae</taxon>
        <taxon>Pleosporaceae</taxon>
        <taxon>Curvularia</taxon>
    </lineage>
</organism>
<accession>A0A9Q8ZH70</accession>